<comment type="caution">
    <text evidence="2">The sequence shown here is derived from an EMBL/GenBank/DDBJ whole genome shotgun (WGS) entry which is preliminary data.</text>
</comment>
<feature type="compositionally biased region" description="Basic residues" evidence="1">
    <location>
        <begin position="131"/>
        <end position="141"/>
    </location>
</feature>
<keyword evidence="3" id="KW-1185">Reference proteome</keyword>
<dbReference type="EMBL" id="JANPWB010000010">
    <property type="protein sequence ID" value="KAJ1142342.1"/>
    <property type="molecule type" value="Genomic_DNA"/>
</dbReference>
<evidence type="ECO:0000313" key="3">
    <source>
        <dbReference type="Proteomes" id="UP001066276"/>
    </source>
</evidence>
<name>A0AAV7QSD9_PLEWA</name>
<feature type="compositionally biased region" description="Basic residues" evidence="1">
    <location>
        <begin position="64"/>
        <end position="79"/>
    </location>
</feature>
<feature type="compositionally biased region" description="Basic and acidic residues" evidence="1">
    <location>
        <begin position="12"/>
        <end position="50"/>
    </location>
</feature>
<feature type="region of interest" description="Disordered" evidence="1">
    <location>
        <begin position="1"/>
        <end position="155"/>
    </location>
</feature>
<proteinExistence type="predicted"/>
<sequence>MPGRRGGASRKGRVEAKSRADREQEEVEASHPHSHQDEATKTGTENKEVPEIWIVAGEAVLGNRHGKKMPGRRGGASRKGRVEAKSRADREQEEVEASHPHSHQDEATKTGTENKEVPEICGGTKWGDACKKKKTGKRPPHSRSEKKEENIDIRRIPKEASLPRELGRQFFVVSQ</sequence>
<dbReference type="Proteomes" id="UP001066276">
    <property type="component" value="Chromosome 6"/>
</dbReference>
<organism evidence="2 3">
    <name type="scientific">Pleurodeles waltl</name>
    <name type="common">Iberian ribbed newt</name>
    <dbReference type="NCBI Taxonomy" id="8319"/>
    <lineage>
        <taxon>Eukaryota</taxon>
        <taxon>Metazoa</taxon>
        <taxon>Chordata</taxon>
        <taxon>Craniata</taxon>
        <taxon>Vertebrata</taxon>
        <taxon>Euteleostomi</taxon>
        <taxon>Amphibia</taxon>
        <taxon>Batrachia</taxon>
        <taxon>Caudata</taxon>
        <taxon>Salamandroidea</taxon>
        <taxon>Salamandridae</taxon>
        <taxon>Pleurodelinae</taxon>
        <taxon>Pleurodeles</taxon>
    </lineage>
</organism>
<dbReference type="AlphaFoldDB" id="A0AAV7QSD9"/>
<reference evidence="2" key="1">
    <citation type="journal article" date="2022" name="bioRxiv">
        <title>Sequencing and chromosome-scale assembly of the giantPleurodeles waltlgenome.</title>
        <authorList>
            <person name="Brown T."/>
            <person name="Elewa A."/>
            <person name="Iarovenko S."/>
            <person name="Subramanian E."/>
            <person name="Araus A.J."/>
            <person name="Petzold A."/>
            <person name="Susuki M."/>
            <person name="Suzuki K.-i.T."/>
            <person name="Hayashi T."/>
            <person name="Toyoda A."/>
            <person name="Oliveira C."/>
            <person name="Osipova E."/>
            <person name="Leigh N.D."/>
            <person name="Simon A."/>
            <person name="Yun M.H."/>
        </authorList>
    </citation>
    <scope>NUCLEOTIDE SEQUENCE</scope>
    <source>
        <strain evidence="2">20211129_DDA</strain>
        <tissue evidence="2">Liver</tissue>
    </source>
</reference>
<accession>A0AAV7QSD9</accession>
<evidence type="ECO:0000313" key="2">
    <source>
        <dbReference type="EMBL" id="KAJ1142342.1"/>
    </source>
</evidence>
<gene>
    <name evidence="2" type="ORF">NDU88_008668</name>
</gene>
<feature type="compositionally biased region" description="Basic and acidic residues" evidence="1">
    <location>
        <begin position="142"/>
        <end position="155"/>
    </location>
</feature>
<feature type="compositionally biased region" description="Basic and acidic residues" evidence="1">
    <location>
        <begin position="80"/>
        <end position="118"/>
    </location>
</feature>
<protein>
    <submittedName>
        <fullName evidence="2">Uncharacterized protein</fullName>
    </submittedName>
</protein>
<evidence type="ECO:0000256" key="1">
    <source>
        <dbReference type="SAM" id="MobiDB-lite"/>
    </source>
</evidence>